<keyword evidence="2" id="KW-1185">Reference proteome</keyword>
<proteinExistence type="predicted"/>
<protein>
    <submittedName>
        <fullName evidence="1">Uncharacterized protein</fullName>
    </submittedName>
</protein>
<reference evidence="1 2" key="1">
    <citation type="journal article" date="2016" name="PLoS Pathog.">
        <title>Biosynthesis of antibiotic leucinostatins in bio-control fungus Purpureocillium lilacinum and their inhibition on phytophthora revealed by genome mining.</title>
        <authorList>
            <person name="Wang G."/>
            <person name="Liu Z."/>
            <person name="Lin R."/>
            <person name="Li E."/>
            <person name="Mao Z."/>
            <person name="Ling J."/>
            <person name="Yang Y."/>
            <person name="Yin W.B."/>
            <person name="Xie B."/>
        </authorList>
    </citation>
    <scope>NUCLEOTIDE SEQUENCE [LARGE SCALE GENOMIC DNA]</scope>
    <source>
        <strain evidence="1">170</strain>
    </source>
</reference>
<dbReference type="AlphaFoldDB" id="A0A179FI16"/>
<name>A0A179FI16_METCM</name>
<dbReference type="RefSeq" id="XP_018142589.1">
    <property type="nucleotide sequence ID" value="XM_018294078.1"/>
</dbReference>
<evidence type="ECO:0000313" key="1">
    <source>
        <dbReference type="EMBL" id="OAQ65275.1"/>
    </source>
</evidence>
<accession>A0A179FI16</accession>
<dbReference type="Proteomes" id="UP000078397">
    <property type="component" value="Unassembled WGS sequence"/>
</dbReference>
<dbReference type="EMBL" id="LSBJ02000005">
    <property type="protein sequence ID" value="OAQ65275.1"/>
    <property type="molecule type" value="Genomic_DNA"/>
</dbReference>
<gene>
    <name evidence="1" type="ORF">VFPPC_16325</name>
</gene>
<dbReference type="GeneID" id="28858072"/>
<evidence type="ECO:0000313" key="2">
    <source>
        <dbReference type="Proteomes" id="UP000078397"/>
    </source>
</evidence>
<organism evidence="1 2">
    <name type="scientific">Pochonia chlamydosporia 170</name>
    <dbReference type="NCBI Taxonomy" id="1380566"/>
    <lineage>
        <taxon>Eukaryota</taxon>
        <taxon>Fungi</taxon>
        <taxon>Dikarya</taxon>
        <taxon>Ascomycota</taxon>
        <taxon>Pezizomycotina</taxon>
        <taxon>Sordariomycetes</taxon>
        <taxon>Hypocreomycetidae</taxon>
        <taxon>Hypocreales</taxon>
        <taxon>Clavicipitaceae</taxon>
        <taxon>Pochonia</taxon>
    </lineage>
</organism>
<sequence length="131" mass="14590">MREAVQDVTAPARGGRRFDGCGGGLGRIRTVVRQNQRLEQAQASNSLVWSGLVGRRRFHDQRKASPDKPDSFNLVRRSTLLVWFISFVTKRWAAVGATAEAPFGLGIAGPLFLFSRSRVVSSRDFCRHSLM</sequence>
<comment type="caution">
    <text evidence="1">The sequence shown here is derived from an EMBL/GenBank/DDBJ whole genome shotgun (WGS) entry which is preliminary data.</text>
</comment>
<dbReference type="KEGG" id="pchm:VFPPC_16325"/>